<keyword evidence="1 2" id="KW-0560">Oxidoreductase</keyword>
<dbReference type="PANTHER" id="PTHR21363">
    <property type="entry name" value="PREPHENATE DEHYDROGENASE"/>
    <property type="match status" value="1"/>
</dbReference>
<dbReference type="GO" id="GO:0006571">
    <property type="term" value="P:tyrosine biosynthetic process"/>
    <property type="evidence" value="ECO:0007669"/>
    <property type="project" value="UniProtKB-UniRule"/>
</dbReference>
<comment type="catalytic activity">
    <reaction evidence="2">
        <text>prephenate + NADP(+) = 3-(4-hydroxyphenyl)pyruvate + CO2 + NADPH</text>
        <dbReference type="Rhea" id="RHEA:21640"/>
        <dbReference type="ChEBI" id="CHEBI:16526"/>
        <dbReference type="ChEBI" id="CHEBI:29934"/>
        <dbReference type="ChEBI" id="CHEBI:36242"/>
        <dbReference type="ChEBI" id="CHEBI:57783"/>
        <dbReference type="ChEBI" id="CHEBI:58349"/>
        <dbReference type="EC" id="1.3.1.13"/>
    </reaction>
</comment>
<dbReference type="Gene3D" id="1.10.3660.10">
    <property type="entry name" value="6-phosphogluconate dehydrogenase C-terminal like domain"/>
    <property type="match status" value="2"/>
</dbReference>
<proteinExistence type="inferred from homology"/>
<dbReference type="Proteomes" id="UP001209540">
    <property type="component" value="Unassembled WGS sequence"/>
</dbReference>
<evidence type="ECO:0000259" key="3">
    <source>
        <dbReference type="PROSITE" id="PS51176"/>
    </source>
</evidence>
<gene>
    <name evidence="4" type="ORF">BDA99DRAFT_431004</name>
</gene>
<dbReference type="SUPFAM" id="SSF51735">
    <property type="entry name" value="NAD(P)-binding Rossmann-fold domains"/>
    <property type="match status" value="1"/>
</dbReference>
<organism evidence="4 5">
    <name type="scientific">Phascolomyces articulosus</name>
    <dbReference type="NCBI Taxonomy" id="60185"/>
    <lineage>
        <taxon>Eukaryota</taxon>
        <taxon>Fungi</taxon>
        <taxon>Fungi incertae sedis</taxon>
        <taxon>Mucoromycota</taxon>
        <taxon>Mucoromycotina</taxon>
        <taxon>Mucoromycetes</taxon>
        <taxon>Mucorales</taxon>
        <taxon>Lichtheimiaceae</taxon>
        <taxon>Phascolomyces</taxon>
    </lineage>
</organism>
<dbReference type="InterPro" id="IPR050812">
    <property type="entry name" value="Preph/Arog_dehydrog"/>
</dbReference>
<keyword evidence="2" id="KW-0521">NADP</keyword>
<dbReference type="InterPro" id="IPR008927">
    <property type="entry name" value="6-PGluconate_DH-like_C_sf"/>
</dbReference>
<dbReference type="FunFam" id="1.10.3660.10:FF:000004">
    <property type="entry name" value="Prephenate dehydrogenase [NADP(+)]"/>
    <property type="match status" value="1"/>
</dbReference>
<sequence length="439" mass="49778">MSLEEKETIELGIIGAGGMGRFYAQRLSKAGWKRVHVCDLPDKYEKLKEDFQDSAINVLPDGFHVSRRCDWIMYAVEAEHIASVVAKYGPATKMGAIVGGQTSVKQPEIDALTKYLPPDVHIVSCHSMHGPGVDPRGQPLVVIRQRATDEKYDLVLKILSCFESNFVHLSAEEHDRITADTQAVTHAAFLSMGSAWKANFQFPWLIPHFVGGIENVKVNVAMRIYSNKWHVYAGLAIMNPIAKVQIAQYARSVADLFKLMIQEKEQEFKARIKAAGEYVFGGLQKDHVPILLSDDILDEFSLSKMPKEQQRQPNSHLSLLAMVDCWYTLRLSPYEHMVCQTPLFRLWMGITEYLFRNPTMLEDSIQAALYRKEIRPDDMEFVTCARGWAESVSLGSMEGYQKRFTETAEYFEDRYSESTILGNNMIAMISKNMGKATNE</sequence>
<reference evidence="4" key="1">
    <citation type="journal article" date="2022" name="IScience">
        <title>Evolution of zygomycete secretomes and the origins of terrestrial fungal ecologies.</title>
        <authorList>
            <person name="Chang Y."/>
            <person name="Wang Y."/>
            <person name="Mondo S."/>
            <person name="Ahrendt S."/>
            <person name="Andreopoulos W."/>
            <person name="Barry K."/>
            <person name="Beard J."/>
            <person name="Benny G.L."/>
            <person name="Blankenship S."/>
            <person name="Bonito G."/>
            <person name="Cuomo C."/>
            <person name="Desiro A."/>
            <person name="Gervers K.A."/>
            <person name="Hundley H."/>
            <person name="Kuo A."/>
            <person name="LaButti K."/>
            <person name="Lang B.F."/>
            <person name="Lipzen A."/>
            <person name="O'Donnell K."/>
            <person name="Pangilinan J."/>
            <person name="Reynolds N."/>
            <person name="Sandor L."/>
            <person name="Smith M.E."/>
            <person name="Tsang A."/>
            <person name="Grigoriev I.V."/>
            <person name="Stajich J.E."/>
            <person name="Spatafora J.W."/>
        </authorList>
    </citation>
    <scope>NUCLEOTIDE SEQUENCE</scope>
    <source>
        <strain evidence="4">RSA 2281</strain>
    </source>
</reference>
<dbReference type="Gene3D" id="3.40.50.720">
    <property type="entry name" value="NAD(P)-binding Rossmann-like Domain"/>
    <property type="match status" value="1"/>
</dbReference>
<comment type="caution">
    <text evidence="4">The sequence shown here is derived from an EMBL/GenBank/DDBJ whole genome shotgun (WGS) entry which is preliminary data.</text>
</comment>
<evidence type="ECO:0000256" key="1">
    <source>
        <dbReference type="ARBA" id="ARBA00023002"/>
    </source>
</evidence>
<evidence type="ECO:0000313" key="5">
    <source>
        <dbReference type="Proteomes" id="UP001209540"/>
    </source>
</evidence>
<dbReference type="EMBL" id="JAIXMP010000003">
    <property type="protein sequence ID" value="KAI9275627.1"/>
    <property type="molecule type" value="Genomic_DNA"/>
</dbReference>
<dbReference type="InterPro" id="IPR012385">
    <property type="entry name" value="Prephenate_DH_fun"/>
</dbReference>
<dbReference type="GO" id="GO:0004665">
    <property type="term" value="F:prephenate dehydrogenase (NADP+) activity"/>
    <property type="evidence" value="ECO:0007669"/>
    <property type="project" value="UniProtKB-UniRule"/>
</dbReference>
<keyword evidence="2" id="KW-0057">Aromatic amino acid biosynthesis</keyword>
<comment type="similarity">
    <text evidence="2">Belongs to the prephenate/arogenate dehydrogenase family.</text>
</comment>
<dbReference type="InterPro" id="IPR046826">
    <property type="entry name" value="PDH_N"/>
</dbReference>
<dbReference type="EC" id="1.3.1.13" evidence="2"/>
<dbReference type="SUPFAM" id="SSF48179">
    <property type="entry name" value="6-phosphogluconate dehydrogenase C-terminal domain-like"/>
    <property type="match status" value="2"/>
</dbReference>
<dbReference type="Pfam" id="PF02153">
    <property type="entry name" value="PDH_N"/>
    <property type="match status" value="1"/>
</dbReference>
<keyword evidence="5" id="KW-1185">Reference proteome</keyword>
<accession>A0AAD5K9F1</accession>
<reference evidence="4" key="2">
    <citation type="submission" date="2023-02" db="EMBL/GenBank/DDBJ databases">
        <authorList>
            <consortium name="DOE Joint Genome Institute"/>
            <person name="Mondo S.J."/>
            <person name="Chang Y."/>
            <person name="Wang Y."/>
            <person name="Ahrendt S."/>
            <person name="Andreopoulos W."/>
            <person name="Barry K."/>
            <person name="Beard J."/>
            <person name="Benny G.L."/>
            <person name="Blankenship S."/>
            <person name="Bonito G."/>
            <person name="Cuomo C."/>
            <person name="Desiro A."/>
            <person name="Gervers K.A."/>
            <person name="Hundley H."/>
            <person name="Kuo A."/>
            <person name="LaButti K."/>
            <person name="Lang B.F."/>
            <person name="Lipzen A."/>
            <person name="O'Donnell K."/>
            <person name="Pangilinan J."/>
            <person name="Reynolds N."/>
            <person name="Sandor L."/>
            <person name="Smith M.W."/>
            <person name="Tsang A."/>
            <person name="Grigoriev I.V."/>
            <person name="Stajich J.E."/>
            <person name="Spatafora J.W."/>
        </authorList>
    </citation>
    <scope>NUCLEOTIDE SEQUENCE</scope>
    <source>
        <strain evidence="4">RSA 2281</strain>
    </source>
</reference>
<name>A0AAD5K9F1_9FUNG</name>
<feature type="domain" description="Prephenate/arogenate dehydrogenase" evidence="3">
    <location>
        <begin position="9"/>
        <end position="290"/>
    </location>
</feature>
<dbReference type="InterPro" id="IPR036291">
    <property type="entry name" value="NAD(P)-bd_dom_sf"/>
</dbReference>
<evidence type="ECO:0000313" key="4">
    <source>
        <dbReference type="EMBL" id="KAI9275627.1"/>
    </source>
</evidence>
<dbReference type="GO" id="GO:0070403">
    <property type="term" value="F:NAD+ binding"/>
    <property type="evidence" value="ECO:0007669"/>
    <property type="project" value="InterPro"/>
</dbReference>
<keyword evidence="2" id="KW-0028">Amino-acid biosynthesis</keyword>
<comment type="pathway">
    <text evidence="2">Amino-acid biosynthesis; L-tyrosine biosynthesis; (4-hydroxyphenyl)pyruvate from prephenate (NADP(+) route): step 1/1.</text>
</comment>
<dbReference type="AlphaFoldDB" id="A0AAD5K9F1"/>
<dbReference type="PIRSF" id="PIRSF036510">
    <property type="entry name" value="PDH_fung"/>
    <property type="match status" value="1"/>
</dbReference>
<evidence type="ECO:0000256" key="2">
    <source>
        <dbReference type="PIRNR" id="PIRNR036510"/>
    </source>
</evidence>
<dbReference type="PANTHER" id="PTHR21363:SF0">
    <property type="entry name" value="PREPHENATE DEHYDROGENASE [NADP(+)]"/>
    <property type="match status" value="1"/>
</dbReference>
<dbReference type="InterPro" id="IPR003099">
    <property type="entry name" value="Prephen_DH"/>
</dbReference>
<keyword evidence="2" id="KW-0827">Tyrosine biosynthesis</keyword>
<dbReference type="PROSITE" id="PS51176">
    <property type="entry name" value="PDH_ADH"/>
    <property type="match status" value="1"/>
</dbReference>
<protein>
    <recommendedName>
        <fullName evidence="2">Prephenate dehydrogenase [NADP(+)]</fullName>
        <shortName evidence="2">PRDH</shortName>
        <ecNumber evidence="2">1.3.1.13</ecNumber>
    </recommendedName>
</protein>
<dbReference type="GO" id="GO:0008977">
    <property type="term" value="F:prephenate dehydrogenase (NAD+) activity"/>
    <property type="evidence" value="ECO:0007669"/>
    <property type="project" value="InterPro"/>
</dbReference>